<accession>A0A6A6UH81</accession>
<evidence type="ECO:0000256" key="4">
    <source>
        <dbReference type="ARBA" id="ARBA00022801"/>
    </source>
</evidence>
<dbReference type="PRINTS" id="PR00724">
    <property type="entry name" value="CRBOXYPTASEC"/>
</dbReference>
<evidence type="ECO:0000256" key="3">
    <source>
        <dbReference type="ARBA" id="ARBA00022670"/>
    </source>
</evidence>
<dbReference type="Gene3D" id="3.40.50.1820">
    <property type="entry name" value="alpha/beta hydrolase"/>
    <property type="match status" value="1"/>
</dbReference>
<gene>
    <name evidence="7" type="ORF">BT63DRAFT_386075</name>
</gene>
<keyword evidence="8" id="KW-1185">Reference proteome</keyword>
<dbReference type="Gene3D" id="1.10.287.410">
    <property type="match status" value="1"/>
</dbReference>
<dbReference type="SUPFAM" id="SSF53474">
    <property type="entry name" value="alpha/beta-Hydrolases"/>
    <property type="match status" value="1"/>
</dbReference>
<comment type="similarity">
    <text evidence="1 6">Belongs to the peptidase S10 family.</text>
</comment>
<dbReference type="AlphaFoldDB" id="A0A6A6UH81"/>
<keyword evidence="3 6" id="KW-0645">Protease</keyword>
<dbReference type="PANTHER" id="PTHR11802:SF432">
    <property type="entry name" value="Y, PUTATIVE-RELATED"/>
    <property type="match status" value="1"/>
</dbReference>
<protein>
    <recommendedName>
        <fullName evidence="6">Carboxypeptidase</fullName>
        <ecNumber evidence="6">3.4.16.-</ecNumber>
    </recommendedName>
</protein>
<dbReference type="PROSITE" id="PS00131">
    <property type="entry name" value="CARBOXYPEPT_SER_SER"/>
    <property type="match status" value="1"/>
</dbReference>
<dbReference type="InterPro" id="IPR018202">
    <property type="entry name" value="Ser_caboxypep_ser_AS"/>
</dbReference>
<proteinExistence type="inferred from homology"/>
<dbReference type="InterPro" id="IPR001563">
    <property type="entry name" value="Peptidase_S10"/>
</dbReference>
<keyword evidence="4 6" id="KW-0378">Hydrolase</keyword>
<dbReference type="PANTHER" id="PTHR11802">
    <property type="entry name" value="SERINE PROTEASE FAMILY S10 SERINE CARBOXYPEPTIDASE"/>
    <property type="match status" value="1"/>
</dbReference>
<sequence>MQYTGWLDVGPKHFFFWYHESESSPENDPLVLWLTGGPGGSSMIGMMEEMGPCRINGYGNGTNYNEYAWNKNANVLFIDQPAGVGFSYLDKGEPIPSSSFSAGKDIHKFLQIFVSQTFPQLRERPFHISGESYGGHYIPVFGTEILNQNANNPSGVQINLKSVFIGNGYVSPKDTTFGYWETLCTTKPGVKEPVFNTTRCDIIATNLPRCVELIDVCNKNPDPAICTAAENVCWTGVVELYDGEAVQGGRNRFDITAPCEMDDLCYRGIGLIDKYLNQKDVWQALGVPDTIDKFNVSSSKVENAFVRTGETVISTTPQVQNLLAKGVDVMFYQGNLDLACNTAGNYRWANNMPWKGQAEFSAKDLQPWSSDGKEVGTYKEVRIQMPGNDKKTLFTFLTVDKAGHMVPLNKPEVALDLMTRWIQGKSFS</sequence>
<dbReference type="GO" id="GO:0004185">
    <property type="term" value="F:serine-type carboxypeptidase activity"/>
    <property type="evidence" value="ECO:0007669"/>
    <property type="project" value="UniProtKB-UniRule"/>
</dbReference>
<keyword evidence="5" id="KW-0325">Glycoprotein</keyword>
<dbReference type="GO" id="GO:0000324">
    <property type="term" value="C:fungal-type vacuole"/>
    <property type="evidence" value="ECO:0007669"/>
    <property type="project" value="TreeGrafter"/>
</dbReference>
<evidence type="ECO:0000256" key="5">
    <source>
        <dbReference type="ARBA" id="ARBA00023180"/>
    </source>
</evidence>
<evidence type="ECO:0000313" key="8">
    <source>
        <dbReference type="Proteomes" id="UP000799302"/>
    </source>
</evidence>
<dbReference type="EMBL" id="MU004233">
    <property type="protein sequence ID" value="KAF2671542.1"/>
    <property type="molecule type" value="Genomic_DNA"/>
</dbReference>
<name>A0A6A6UH81_9PEZI</name>
<evidence type="ECO:0000256" key="6">
    <source>
        <dbReference type="RuleBase" id="RU361156"/>
    </source>
</evidence>
<dbReference type="Proteomes" id="UP000799302">
    <property type="component" value="Unassembled WGS sequence"/>
</dbReference>
<dbReference type="Pfam" id="PF00450">
    <property type="entry name" value="Peptidase_S10"/>
    <property type="match status" value="1"/>
</dbReference>
<organism evidence="7 8">
    <name type="scientific">Microthyrium microscopicum</name>
    <dbReference type="NCBI Taxonomy" id="703497"/>
    <lineage>
        <taxon>Eukaryota</taxon>
        <taxon>Fungi</taxon>
        <taxon>Dikarya</taxon>
        <taxon>Ascomycota</taxon>
        <taxon>Pezizomycotina</taxon>
        <taxon>Dothideomycetes</taxon>
        <taxon>Dothideomycetes incertae sedis</taxon>
        <taxon>Microthyriales</taxon>
        <taxon>Microthyriaceae</taxon>
        <taxon>Microthyrium</taxon>
    </lineage>
</organism>
<reference evidence="7" key="1">
    <citation type="journal article" date="2020" name="Stud. Mycol.">
        <title>101 Dothideomycetes genomes: a test case for predicting lifestyles and emergence of pathogens.</title>
        <authorList>
            <person name="Haridas S."/>
            <person name="Albert R."/>
            <person name="Binder M."/>
            <person name="Bloem J."/>
            <person name="Labutti K."/>
            <person name="Salamov A."/>
            <person name="Andreopoulos B."/>
            <person name="Baker S."/>
            <person name="Barry K."/>
            <person name="Bills G."/>
            <person name="Bluhm B."/>
            <person name="Cannon C."/>
            <person name="Castanera R."/>
            <person name="Culley D."/>
            <person name="Daum C."/>
            <person name="Ezra D."/>
            <person name="Gonzalez J."/>
            <person name="Henrissat B."/>
            <person name="Kuo A."/>
            <person name="Liang C."/>
            <person name="Lipzen A."/>
            <person name="Lutzoni F."/>
            <person name="Magnuson J."/>
            <person name="Mondo S."/>
            <person name="Nolan M."/>
            <person name="Ohm R."/>
            <person name="Pangilinan J."/>
            <person name="Park H.-J."/>
            <person name="Ramirez L."/>
            <person name="Alfaro M."/>
            <person name="Sun H."/>
            <person name="Tritt A."/>
            <person name="Yoshinaga Y."/>
            <person name="Zwiers L.-H."/>
            <person name="Turgeon B."/>
            <person name="Goodwin S."/>
            <person name="Spatafora J."/>
            <person name="Crous P."/>
            <person name="Grigoriev I."/>
        </authorList>
    </citation>
    <scope>NUCLEOTIDE SEQUENCE</scope>
    <source>
        <strain evidence="7">CBS 115976</strain>
    </source>
</reference>
<dbReference type="GO" id="GO:0006508">
    <property type="term" value="P:proteolysis"/>
    <property type="evidence" value="ECO:0007669"/>
    <property type="project" value="UniProtKB-KW"/>
</dbReference>
<evidence type="ECO:0000256" key="2">
    <source>
        <dbReference type="ARBA" id="ARBA00022645"/>
    </source>
</evidence>
<dbReference type="EC" id="3.4.16.-" evidence="6"/>
<keyword evidence="2 6" id="KW-0121">Carboxypeptidase</keyword>
<evidence type="ECO:0000256" key="1">
    <source>
        <dbReference type="ARBA" id="ARBA00009431"/>
    </source>
</evidence>
<dbReference type="InterPro" id="IPR029058">
    <property type="entry name" value="AB_hydrolase_fold"/>
</dbReference>
<dbReference type="OrthoDB" id="443318at2759"/>
<evidence type="ECO:0000313" key="7">
    <source>
        <dbReference type="EMBL" id="KAF2671542.1"/>
    </source>
</evidence>